<dbReference type="SUPFAM" id="SSF55961">
    <property type="entry name" value="Bet v1-like"/>
    <property type="match status" value="1"/>
</dbReference>
<dbReference type="EMBL" id="JAFBDZ010000006">
    <property type="protein sequence ID" value="MBM7587871.1"/>
    <property type="molecule type" value="Genomic_DNA"/>
</dbReference>
<proteinExistence type="predicted"/>
<keyword evidence="2" id="KW-1185">Reference proteome</keyword>
<comment type="caution">
    <text evidence="1">The sequence shown here is derived from an EMBL/GenBank/DDBJ whole genome shotgun (WGS) entry which is preliminary data.</text>
</comment>
<sequence length="145" mass="16550">MPELHDSVVIQKPINEVFQFASELKNSPKIMDNVVAIEKLTIGETAVGTQYKETREIRGKKADAVIKFIEFTPNQSYAVESEHNGLRVVYTYQFRENGESTVVDFKGDVEVNGLWMKLVKPMIVNILKKEDGGHLRNLKNVIERE</sequence>
<dbReference type="RefSeq" id="WP_205175049.1">
    <property type="nucleotide sequence ID" value="NZ_JAFBDZ010000006.1"/>
</dbReference>
<dbReference type="InterPro" id="IPR023393">
    <property type="entry name" value="START-like_dom_sf"/>
</dbReference>
<gene>
    <name evidence="1" type="ORF">JOC86_004446</name>
</gene>
<evidence type="ECO:0000313" key="2">
    <source>
        <dbReference type="Proteomes" id="UP001646157"/>
    </source>
</evidence>
<dbReference type="Pfam" id="PF10604">
    <property type="entry name" value="Polyketide_cyc2"/>
    <property type="match status" value="1"/>
</dbReference>
<dbReference type="InterPro" id="IPR019587">
    <property type="entry name" value="Polyketide_cyclase/dehydratase"/>
</dbReference>
<dbReference type="Proteomes" id="UP001646157">
    <property type="component" value="Unassembled WGS sequence"/>
</dbReference>
<accession>A0ABS2NJ41</accession>
<name>A0ABS2NJ41_9BACI</name>
<reference evidence="1 2" key="1">
    <citation type="submission" date="2021-01" db="EMBL/GenBank/DDBJ databases">
        <title>Genomic Encyclopedia of Type Strains, Phase IV (KMG-IV): sequencing the most valuable type-strain genomes for metagenomic binning, comparative biology and taxonomic classification.</title>
        <authorList>
            <person name="Goeker M."/>
        </authorList>
    </citation>
    <scope>NUCLEOTIDE SEQUENCE [LARGE SCALE GENOMIC DNA]</scope>
    <source>
        <strain evidence="1 2">DSM 24834</strain>
    </source>
</reference>
<dbReference type="Gene3D" id="3.30.530.20">
    <property type="match status" value="1"/>
</dbReference>
<evidence type="ECO:0000313" key="1">
    <source>
        <dbReference type="EMBL" id="MBM7587871.1"/>
    </source>
</evidence>
<evidence type="ECO:0008006" key="3">
    <source>
        <dbReference type="Google" id="ProtNLM"/>
    </source>
</evidence>
<organism evidence="1 2">
    <name type="scientific">Rossellomorea pakistanensis</name>
    <dbReference type="NCBI Taxonomy" id="992288"/>
    <lineage>
        <taxon>Bacteria</taxon>
        <taxon>Bacillati</taxon>
        <taxon>Bacillota</taxon>
        <taxon>Bacilli</taxon>
        <taxon>Bacillales</taxon>
        <taxon>Bacillaceae</taxon>
        <taxon>Rossellomorea</taxon>
    </lineage>
</organism>
<protein>
    <recommendedName>
        <fullName evidence="3">SRPBCC family protein</fullName>
    </recommendedName>
</protein>